<reference evidence="1" key="1">
    <citation type="submission" date="2023-10" db="EMBL/GenBank/DDBJ databases">
        <title>Genome assembly of Pristionchus species.</title>
        <authorList>
            <person name="Yoshida K."/>
            <person name="Sommer R.J."/>
        </authorList>
    </citation>
    <scope>NUCLEOTIDE SEQUENCE</scope>
    <source>
        <strain evidence="1">RS5133</strain>
    </source>
</reference>
<sequence>GTVSIHRLYPRPNQLVHFKAVLCSHSPLHQFKGNWRSRGRTSPVHYVRHGQRNGYAEFLIQPKWVLENQQVKVLPGPDKKINNSGIIESLGGDFIDEADSIPD</sequence>
<proteinExistence type="predicted"/>
<feature type="non-terminal residue" evidence="1">
    <location>
        <position position="1"/>
    </location>
</feature>
<name>A0AAV5VD38_9BILA</name>
<keyword evidence="2" id="KW-1185">Reference proteome</keyword>
<dbReference type="EMBL" id="BTSY01000003">
    <property type="protein sequence ID" value="GMT17193.1"/>
    <property type="molecule type" value="Genomic_DNA"/>
</dbReference>
<dbReference type="AlphaFoldDB" id="A0AAV5VD38"/>
<evidence type="ECO:0000313" key="1">
    <source>
        <dbReference type="EMBL" id="GMT17193.1"/>
    </source>
</evidence>
<feature type="non-terminal residue" evidence="1">
    <location>
        <position position="103"/>
    </location>
</feature>
<organism evidence="1 2">
    <name type="scientific">Pristionchus fissidentatus</name>
    <dbReference type="NCBI Taxonomy" id="1538716"/>
    <lineage>
        <taxon>Eukaryota</taxon>
        <taxon>Metazoa</taxon>
        <taxon>Ecdysozoa</taxon>
        <taxon>Nematoda</taxon>
        <taxon>Chromadorea</taxon>
        <taxon>Rhabditida</taxon>
        <taxon>Rhabditina</taxon>
        <taxon>Diplogasteromorpha</taxon>
        <taxon>Diplogasteroidea</taxon>
        <taxon>Neodiplogasteridae</taxon>
        <taxon>Pristionchus</taxon>
    </lineage>
</organism>
<gene>
    <name evidence="1" type="ORF">PFISCL1PPCAC_8490</name>
</gene>
<dbReference type="Proteomes" id="UP001432322">
    <property type="component" value="Unassembled WGS sequence"/>
</dbReference>
<protein>
    <submittedName>
        <fullName evidence="1">Uncharacterized protein</fullName>
    </submittedName>
</protein>
<comment type="caution">
    <text evidence="1">The sequence shown here is derived from an EMBL/GenBank/DDBJ whole genome shotgun (WGS) entry which is preliminary data.</text>
</comment>
<accession>A0AAV5VD38</accession>
<evidence type="ECO:0000313" key="2">
    <source>
        <dbReference type="Proteomes" id="UP001432322"/>
    </source>
</evidence>